<dbReference type="AlphaFoldDB" id="A0A4C1VUQ0"/>
<protein>
    <submittedName>
        <fullName evidence="1">Uncharacterized protein</fullName>
    </submittedName>
</protein>
<proteinExistence type="predicted"/>
<comment type="caution">
    <text evidence="1">The sequence shown here is derived from an EMBL/GenBank/DDBJ whole genome shotgun (WGS) entry which is preliminary data.</text>
</comment>
<accession>A0A4C1VUQ0</accession>
<evidence type="ECO:0000313" key="2">
    <source>
        <dbReference type="Proteomes" id="UP000299102"/>
    </source>
</evidence>
<gene>
    <name evidence="1" type="ORF">EVAR_31672_1</name>
</gene>
<name>A0A4C1VUQ0_EUMVA</name>
<reference evidence="1 2" key="1">
    <citation type="journal article" date="2019" name="Commun. Biol.">
        <title>The bagworm genome reveals a unique fibroin gene that provides high tensile strength.</title>
        <authorList>
            <person name="Kono N."/>
            <person name="Nakamura H."/>
            <person name="Ohtoshi R."/>
            <person name="Tomita M."/>
            <person name="Numata K."/>
            <person name="Arakawa K."/>
        </authorList>
    </citation>
    <scope>NUCLEOTIDE SEQUENCE [LARGE SCALE GENOMIC DNA]</scope>
</reference>
<keyword evidence="2" id="KW-1185">Reference proteome</keyword>
<dbReference type="EMBL" id="BGZK01000408">
    <property type="protein sequence ID" value="GBP41909.1"/>
    <property type="molecule type" value="Genomic_DNA"/>
</dbReference>
<dbReference type="Proteomes" id="UP000299102">
    <property type="component" value="Unassembled WGS sequence"/>
</dbReference>
<evidence type="ECO:0000313" key="1">
    <source>
        <dbReference type="EMBL" id="GBP41909.1"/>
    </source>
</evidence>
<sequence length="92" mass="10037">MGQVGVESRIGIRIENENFQTGRRSGWANPLIKSSAGAAGGRDTDGCGLTQRPVSRYLMNHQLFRRRRADRAPPARPSRAILASFGPLLGAY</sequence>
<organism evidence="1 2">
    <name type="scientific">Eumeta variegata</name>
    <name type="common">Bagworm moth</name>
    <name type="synonym">Eumeta japonica</name>
    <dbReference type="NCBI Taxonomy" id="151549"/>
    <lineage>
        <taxon>Eukaryota</taxon>
        <taxon>Metazoa</taxon>
        <taxon>Ecdysozoa</taxon>
        <taxon>Arthropoda</taxon>
        <taxon>Hexapoda</taxon>
        <taxon>Insecta</taxon>
        <taxon>Pterygota</taxon>
        <taxon>Neoptera</taxon>
        <taxon>Endopterygota</taxon>
        <taxon>Lepidoptera</taxon>
        <taxon>Glossata</taxon>
        <taxon>Ditrysia</taxon>
        <taxon>Tineoidea</taxon>
        <taxon>Psychidae</taxon>
        <taxon>Oiketicinae</taxon>
        <taxon>Eumeta</taxon>
    </lineage>
</organism>